<dbReference type="EMBL" id="BARU01042315">
    <property type="protein sequence ID" value="GAH83524.1"/>
    <property type="molecule type" value="Genomic_DNA"/>
</dbReference>
<sequence length="51" mass="5876">MPKNSKPNPFLNKGATKGIKFECNDFNYFLDIVSLEKEERDAIQKVLKTSK</sequence>
<proteinExistence type="predicted"/>
<protein>
    <submittedName>
        <fullName evidence="1">Uncharacterized protein</fullName>
    </submittedName>
</protein>
<comment type="caution">
    <text evidence="1">The sequence shown here is derived from an EMBL/GenBank/DDBJ whole genome shotgun (WGS) entry which is preliminary data.</text>
</comment>
<accession>X1JZT7</accession>
<name>X1JZT7_9ZZZZ</name>
<reference evidence="1" key="1">
    <citation type="journal article" date="2014" name="Front. Microbiol.">
        <title>High frequency of phylogenetically diverse reductive dehalogenase-homologous genes in deep subseafloor sedimentary metagenomes.</title>
        <authorList>
            <person name="Kawai M."/>
            <person name="Futagami T."/>
            <person name="Toyoda A."/>
            <person name="Takaki Y."/>
            <person name="Nishi S."/>
            <person name="Hori S."/>
            <person name="Arai W."/>
            <person name="Tsubouchi T."/>
            <person name="Morono Y."/>
            <person name="Uchiyama I."/>
            <person name="Ito T."/>
            <person name="Fujiyama A."/>
            <person name="Inagaki F."/>
            <person name="Takami H."/>
        </authorList>
    </citation>
    <scope>NUCLEOTIDE SEQUENCE</scope>
    <source>
        <strain evidence="1">Expedition CK06-06</strain>
    </source>
</reference>
<evidence type="ECO:0000313" key="1">
    <source>
        <dbReference type="EMBL" id="GAH83524.1"/>
    </source>
</evidence>
<organism evidence="1">
    <name type="scientific">marine sediment metagenome</name>
    <dbReference type="NCBI Taxonomy" id="412755"/>
    <lineage>
        <taxon>unclassified sequences</taxon>
        <taxon>metagenomes</taxon>
        <taxon>ecological metagenomes</taxon>
    </lineage>
</organism>
<feature type="non-terminal residue" evidence="1">
    <location>
        <position position="51"/>
    </location>
</feature>
<gene>
    <name evidence="1" type="ORF">S03H2_65044</name>
</gene>
<dbReference type="AlphaFoldDB" id="X1JZT7"/>